<gene>
    <name evidence="3" type="ORF">WJX72_011573</name>
</gene>
<sequence>MAAGPSRRSASPFASITADATDTDTDTDEARRDAKRNAAKLEKLRVAPEVWDTMTDAEKEKHWEKLLKATKVTYEGRRVTLKQLAEEVAEEEKPKVAEPTLRQTPRWKVKQDMPSSRLRPGAHKQILLPWETDALPLDQFGQGKQWPRNNRFGHLFGGKADFTWGIYGRADAAEKVMGPSWAGMNPEEVLTHPDYYNDILSRANQLELTLMAIMGRDLPVKPCLAMLEGRVRESMRLMASAKEDRSMPQKLAELSQEDETAVAQLRGAFGEPRLKDSGAYAKGALKEGSHVVFTAGPEGQLIAEVISPDRLKDRRTTLLASIHNPNLTLAVFEQFLGFAPLNTPGKVAVGQGILYAANGFKTTRLMHQKNRLLAQNDEDQYTLKAPEVEVLPPIKDIFSLQDDWLEPVARPLLGGIRRARRAAHQMRRAAAA</sequence>
<dbReference type="Gene3D" id="3.50.70.10">
    <property type="match status" value="1"/>
</dbReference>
<evidence type="ECO:0000313" key="3">
    <source>
        <dbReference type="EMBL" id="KAK9830404.1"/>
    </source>
</evidence>
<dbReference type="InterPro" id="IPR016088">
    <property type="entry name" value="Chalcone_isomerase_3-sand"/>
</dbReference>
<feature type="region of interest" description="Disordered" evidence="2">
    <location>
        <begin position="1"/>
        <end position="33"/>
    </location>
</feature>
<accession>A0AAW1R9R3</accession>
<name>A0AAW1R9R3_9CHLO</name>
<reference evidence="3 4" key="1">
    <citation type="journal article" date="2024" name="Nat. Commun.">
        <title>Phylogenomics reveals the evolutionary origins of lichenization in chlorophyte algae.</title>
        <authorList>
            <person name="Puginier C."/>
            <person name="Libourel C."/>
            <person name="Otte J."/>
            <person name="Skaloud P."/>
            <person name="Haon M."/>
            <person name="Grisel S."/>
            <person name="Petersen M."/>
            <person name="Berrin J.G."/>
            <person name="Delaux P.M."/>
            <person name="Dal Grande F."/>
            <person name="Keller J."/>
        </authorList>
    </citation>
    <scope>NUCLEOTIDE SEQUENCE [LARGE SCALE GENOMIC DNA]</scope>
    <source>
        <strain evidence="3 4">SAG 2043</strain>
    </source>
</reference>
<dbReference type="Proteomes" id="UP001489004">
    <property type="component" value="Unassembled WGS sequence"/>
</dbReference>
<evidence type="ECO:0000256" key="2">
    <source>
        <dbReference type="SAM" id="MobiDB-lite"/>
    </source>
</evidence>
<dbReference type="InterPro" id="IPR036298">
    <property type="entry name" value="Chalcone_isomerase_sf"/>
</dbReference>
<evidence type="ECO:0000313" key="4">
    <source>
        <dbReference type="Proteomes" id="UP001489004"/>
    </source>
</evidence>
<dbReference type="GO" id="GO:0016872">
    <property type="term" value="F:intramolecular lyase activity"/>
    <property type="evidence" value="ECO:0007669"/>
    <property type="project" value="InterPro"/>
</dbReference>
<evidence type="ECO:0000256" key="1">
    <source>
        <dbReference type="ARBA" id="ARBA00007166"/>
    </source>
</evidence>
<dbReference type="AlphaFoldDB" id="A0AAW1R9R3"/>
<dbReference type="Gene3D" id="1.10.890.20">
    <property type="match status" value="1"/>
</dbReference>
<dbReference type="EMBL" id="JALJOR010000001">
    <property type="protein sequence ID" value="KAK9830404.1"/>
    <property type="molecule type" value="Genomic_DNA"/>
</dbReference>
<proteinExistence type="inferred from homology"/>
<comment type="similarity">
    <text evidence="1">Belongs to the chalcone isomerase family.</text>
</comment>
<dbReference type="InterPro" id="IPR016089">
    <property type="entry name" value="Chalcone_isomerase_bundle_sf"/>
</dbReference>
<organism evidence="3 4">
    <name type="scientific">[Myrmecia] bisecta</name>
    <dbReference type="NCBI Taxonomy" id="41462"/>
    <lineage>
        <taxon>Eukaryota</taxon>
        <taxon>Viridiplantae</taxon>
        <taxon>Chlorophyta</taxon>
        <taxon>core chlorophytes</taxon>
        <taxon>Trebouxiophyceae</taxon>
        <taxon>Trebouxiales</taxon>
        <taxon>Trebouxiaceae</taxon>
        <taxon>Myrmecia</taxon>
    </lineage>
</organism>
<dbReference type="SUPFAM" id="SSF54626">
    <property type="entry name" value="Chalcone isomerase"/>
    <property type="match status" value="1"/>
</dbReference>
<comment type="caution">
    <text evidence="3">The sequence shown here is derived from an EMBL/GenBank/DDBJ whole genome shotgun (WGS) entry which is preliminary data.</text>
</comment>
<protein>
    <submittedName>
        <fullName evidence="3">Uncharacterized protein</fullName>
    </submittedName>
</protein>
<keyword evidence="4" id="KW-1185">Reference proteome</keyword>